<dbReference type="EMBL" id="BPQB01000012">
    <property type="protein sequence ID" value="GJE89189.1"/>
    <property type="molecule type" value="Genomic_DNA"/>
</dbReference>
<proteinExistence type="predicted"/>
<keyword evidence="2" id="KW-1185">Reference proteome</keyword>
<dbReference type="Proteomes" id="UP000703269">
    <property type="component" value="Unassembled WGS sequence"/>
</dbReference>
<name>A0A9P3G7D9_9APHY</name>
<evidence type="ECO:0000313" key="1">
    <source>
        <dbReference type="EMBL" id="GJE89189.1"/>
    </source>
</evidence>
<gene>
    <name evidence="1" type="ORF">PsYK624_052840</name>
</gene>
<comment type="caution">
    <text evidence="1">The sequence shown here is derived from an EMBL/GenBank/DDBJ whole genome shotgun (WGS) entry which is preliminary data.</text>
</comment>
<evidence type="ECO:0000313" key="2">
    <source>
        <dbReference type="Proteomes" id="UP000703269"/>
    </source>
</evidence>
<dbReference type="AlphaFoldDB" id="A0A9P3G7D9"/>
<accession>A0A9P3G7D9</accession>
<sequence length="67" mass="7940">MLAFCDACESSLKTLGKLDDFRLYYGQGRKSSDYERMERRGSPRVIHHVLCFRVLRSKVYEALCWTF</sequence>
<reference evidence="1 2" key="1">
    <citation type="submission" date="2021-08" db="EMBL/GenBank/DDBJ databases">
        <title>Draft Genome Sequence of Phanerochaete sordida strain YK-624.</title>
        <authorList>
            <person name="Mori T."/>
            <person name="Dohra H."/>
            <person name="Suzuki T."/>
            <person name="Kawagishi H."/>
            <person name="Hirai H."/>
        </authorList>
    </citation>
    <scope>NUCLEOTIDE SEQUENCE [LARGE SCALE GENOMIC DNA]</scope>
    <source>
        <strain evidence="1 2">YK-624</strain>
    </source>
</reference>
<organism evidence="1 2">
    <name type="scientific">Phanerochaete sordida</name>
    <dbReference type="NCBI Taxonomy" id="48140"/>
    <lineage>
        <taxon>Eukaryota</taxon>
        <taxon>Fungi</taxon>
        <taxon>Dikarya</taxon>
        <taxon>Basidiomycota</taxon>
        <taxon>Agaricomycotina</taxon>
        <taxon>Agaricomycetes</taxon>
        <taxon>Polyporales</taxon>
        <taxon>Phanerochaetaceae</taxon>
        <taxon>Phanerochaete</taxon>
    </lineage>
</organism>
<protein>
    <submittedName>
        <fullName evidence="1">Uncharacterized protein</fullName>
    </submittedName>
</protein>